<protein>
    <submittedName>
        <fullName evidence="2">Coiled-coil domain-containing protein 174</fullName>
    </submittedName>
</protein>
<accession>A0AC34F179</accession>
<evidence type="ECO:0000313" key="1">
    <source>
        <dbReference type="Proteomes" id="UP000887579"/>
    </source>
</evidence>
<reference evidence="2" key="1">
    <citation type="submission" date="2022-11" db="UniProtKB">
        <authorList>
            <consortium name="WormBaseParasite"/>
        </authorList>
    </citation>
    <scope>IDENTIFICATION</scope>
</reference>
<evidence type="ECO:0000313" key="2">
    <source>
        <dbReference type="WBParaSite" id="ES5_v2.g10775.t1"/>
    </source>
</evidence>
<dbReference type="Proteomes" id="UP000887579">
    <property type="component" value="Unplaced"/>
</dbReference>
<organism evidence="1 2">
    <name type="scientific">Panagrolaimus sp. ES5</name>
    <dbReference type="NCBI Taxonomy" id="591445"/>
    <lineage>
        <taxon>Eukaryota</taxon>
        <taxon>Metazoa</taxon>
        <taxon>Ecdysozoa</taxon>
        <taxon>Nematoda</taxon>
        <taxon>Chromadorea</taxon>
        <taxon>Rhabditida</taxon>
        <taxon>Tylenchina</taxon>
        <taxon>Panagrolaimomorpha</taxon>
        <taxon>Panagrolaimoidea</taxon>
        <taxon>Panagrolaimidae</taxon>
        <taxon>Panagrolaimus</taxon>
    </lineage>
</organism>
<proteinExistence type="predicted"/>
<sequence>MSEDNKPLSSKSRRKANITSFADLQTEILYRSRVATETKFGDGEINRTKNNILQMTKAEKQAKEKTSMARKEKIQKAADAVRKEDEDYQLRKRTMEEKAKLYERLKSGERLVYEDGTKPDYLVDFDRRERSPSPPRRSRSRSPPRRSRSRSRSPLVRDSPPPPPRPLIVHYNPSEDKGRIFGAAHVPLPQDEDERQKKIAELEALTRQTFEARQKRKKERSAEERVKRDRLNFTRELKGLPPLESSDEEEEQHPGANIDPSTIPLPADPDAERRAEEERKMKYEREWDRGKMRDMQWVKEKRNEREDEFRPPDSYYR</sequence>
<dbReference type="WBParaSite" id="ES5_v2.g10775.t1">
    <property type="protein sequence ID" value="ES5_v2.g10775.t1"/>
    <property type="gene ID" value="ES5_v2.g10775"/>
</dbReference>
<name>A0AC34F179_9BILA</name>